<evidence type="ECO:0000313" key="3">
    <source>
        <dbReference type="Proteomes" id="UP000192578"/>
    </source>
</evidence>
<evidence type="ECO:0000313" key="2">
    <source>
        <dbReference type="EMBL" id="OQV15223.1"/>
    </source>
</evidence>
<reference evidence="3" key="1">
    <citation type="submission" date="2017-01" db="EMBL/GenBank/DDBJ databases">
        <title>Comparative genomics of anhydrobiosis in the tardigrade Hypsibius dujardini.</title>
        <authorList>
            <person name="Yoshida Y."/>
            <person name="Koutsovoulos G."/>
            <person name="Laetsch D."/>
            <person name="Stevens L."/>
            <person name="Kumar S."/>
            <person name="Horikawa D."/>
            <person name="Ishino K."/>
            <person name="Komine S."/>
            <person name="Tomita M."/>
            <person name="Blaxter M."/>
            <person name="Arakawa K."/>
        </authorList>
    </citation>
    <scope>NUCLEOTIDE SEQUENCE [LARGE SCALE GENOMIC DNA]</scope>
    <source>
        <strain evidence="3">Z151</strain>
    </source>
</reference>
<dbReference type="Proteomes" id="UP000192578">
    <property type="component" value="Unassembled WGS sequence"/>
</dbReference>
<dbReference type="OrthoDB" id="10064757at2759"/>
<dbReference type="SMART" id="SM00952">
    <property type="entry name" value="RAP"/>
    <property type="match status" value="1"/>
</dbReference>
<accession>A0A1W0WJB7</accession>
<dbReference type="InterPro" id="IPR013584">
    <property type="entry name" value="RAP"/>
</dbReference>
<evidence type="ECO:0000259" key="1">
    <source>
        <dbReference type="SMART" id="SM00952"/>
    </source>
</evidence>
<comment type="caution">
    <text evidence="2">The sequence shown here is derived from an EMBL/GenBank/DDBJ whole genome shotgun (WGS) entry which is preliminary data.</text>
</comment>
<dbReference type="Pfam" id="PF08373">
    <property type="entry name" value="RAP"/>
    <property type="match status" value="1"/>
</dbReference>
<keyword evidence="3" id="KW-1185">Reference proteome</keyword>
<dbReference type="EMBL" id="MTYJ01000092">
    <property type="protein sequence ID" value="OQV15223.1"/>
    <property type="molecule type" value="Genomic_DNA"/>
</dbReference>
<feature type="domain" description="RAP" evidence="1">
    <location>
        <begin position="631"/>
        <end position="687"/>
    </location>
</feature>
<sequence length="717" mass="80379">MMRQAACRSSKLLSRIFLQRRSAGQLIPRLFPIRHFTQAQWQPTFPFADQKHVAAEDRQLSLNSNNSDAVAIDVPSLLQRVLDPSRTRGRKQFVETENIGLRQGLMKAPQYGKTFGVASLQVSLPASMAKSLHEQMCCADQLKDLKAVVQLVSDVSCLASIARGRLMEGRAFESFAQHLTLRLESSNDLTFTDVRNLLQAFHRFHFDNLPHDFPASHAFRSAIDAACIRILPQLSREEAFLLSDLWFLSACSRLAAFPSHLIGTLARGSLDQLPPHEVVRLLFAVALQRKAEPGLLLQAERALSPHVASLSLPELAVICAAFFKTQTTPSLDFIEKILSRLLAVEFEGAPDDVAIALFAKFFNRYAQPAMHEPLQRLLQKCKTQIAALGLPALGHLCGIMEMTLQADEDFLFRVCQKVLTSMPDVRLKELAKIANICSFFSFWPVIEGQDFSLVLLRECERSIRVADVAAYPSKMVELLAAFAHVGCFSKKLLQFMNQRAFWKSYFSQPKPLLATNDLLQLHYAIEMEFPEFGRPLILESALKGMLSDEGSSPPPLNSAVSSLFNGLQKLLLQENQTAAQQSVALCSPLPYAEPMLLVRLKDLNPIPLPPDLLETGYSLRSPPSDGTCTVIIYHPWWDYTSPHQRLTGLSEMKIRHLKTLGYNVIQINQRETHNMSFVLKVKHLRDKLFFETANVAVPLDYVSDKDSQKKASSSLKS</sequence>
<gene>
    <name evidence="2" type="ORF">BV898_10605</name>
</gene>
<proteinExistence type="predicted"/>
<dbReference type="AlphaFoldDB" id="A0A1W0WJB7"/>
<organism evidence="2 3">
    <name type="scientific">Hypsibius exemplaris</name>
    <name type="common">Freshwater tardigrade</name>
    <dbReference type="NCBI Taxonomy" id="2072580"/>
    <lineage>
        <taxon>Eukaryota</taxon>
        <taxon>Metazoa</taxon>
        <taxon>Ecdysozoa</taxon>
        <taxon>Tardigrada</taxon>
        <taxon>Eutardigrada</taxon>
        <taxon>Parachela</taxon>
        <taxon>Hypsibioidea</taxon>
        <taxon>Hypsibiidae</taxon>
        <taxon>Hypsibius</taxon>
    </lineage>
</organism>
<name>A0A1W0WJB7_HYPEX</name>
<protein>
    <recommendedName>
        <fullName evidence="1">RAP domain-containing protein</fullName>
    </recommendedName>
</protein>